<dbReference type="Pfam" id="PF01026">
    <property type="entry name" value="TatD_DNase"/>
    <property type="match status" value="1"/>
</dbReference>
<dbReference type="Gene3D" id="3.20.20.140">
    <property type="entry name" value="Metal-dependent hydrolases"/>
    <property type="match status" value="1"/>
</dbReference>
<dbReference type="SUPFAM" id="SSF51556">
    <property type="entry name" value="Metallo-dependent hydrolases"/>
    <property type="match status" value="1"/>
</dbReference>
<feature type="binding site" evidence="4">
    <location>
        <position position="11"/>
    </location>
    <ligand>
        <name>a divalent metal cation</name>
        <dbReference type="ChEBI" id="CHEBI:60240"/>
        <label>1</label>
    </ligand>
</feature>
<keyword evidence="3" id="KW-0378">Hydrolase</keyword>
<organism evidence="5 6">
    <name type="scientific">Virgibacillus salinus</name>
    <dbReference type="NCBI Taxonomy" id="553311"/>
    <lineage>
        <taxon>Bacteria</taxon>
        <taxon>Bacillati</taxon>
        <taxon>Bacillota</taxon>
        <taxon>Bacilli</taxon>
        <taxon>Bacillales</taxon>
        <taxon>Bacillaceae</taxon>
        <taxon>Virgibacillus</taxon>
    </lineage>
</organism>
<evidence type="ECO:0000313" key="6">
    <source>
        <dbReference type="Proteomes" id="UP000199444"/>
    </source>
</evidence>
<sequence length="258" mass="29617">MSDRIIDSHIHLDMYRQKERLEILSELDFAQVKALICVSNHLKSSKETLRLAHEDSRIKPAFGFHPEQALPTDYEAAELLTFIEQNQHEMIAIGEVGLPYYLRQDNKGVSLDGYVELLETFVQKAAALGKPIILHAIYEDAPIACDLLEKYSVPDAHFHWFKGDSQTIERMAKNSYSISVTPDVLYEKEIQDLVRAYPLSRMMVETDGPWPFEGIFKGSMTHPGMIHKSLEKIAELKKVSAAYVYSKIYENTCRFYKL</sequence>
<dbReference type="InterPro" id="IPR032466">
    <property type="entry name" value="Metal_Hydrolase"/>
</dbReference>
<dbReference type="PIRSF" id="PIRSF005902">
    <property type="entry name" value="DNase_TatD"/>
    <property type="match status" value="1"/>
</dbReference>
<dbReference type="CDD" id="cd01310">
    <property type="entry name" value="TatD_DNAse"/>
    <property type="match status" value="1"/>
</dbReference>
<name>A0A1H1DKP7_9BACI</name>
<evidence type="ECO:0000256" key="3">
    <source>
        <dbReference type="ARBA" id="ARBA00022801"/>
    </source>
</evidence>
<comment type="similarity">
    <text evidence="1">Belongs to the metallo-dependent hydrolases superfamily. TatD-type hydrolase family.</text>
</comment>
<dbReference type="InterPro" id="IPR001130">
    <property type="entry name" value="TatD-like"/>
</dbReference>
<proteinExistence type="inferred from homology"/>
<dbReference type="InterPro" id="IPR018228">
    <property type="entry name" value="DNase_TatD-rel_CS"/>
</dbReference>
<dbReference type="PROSITE" id="PS01137">
    <property type="entry name" value="TATD_1"/>
    <property type="match status" value="1"/>
</dbReference>
<dbReference type="EMBL" id="FNKD01000003">
    <property type="protein sequence ID" value="SDQ76809.1"/>
    <property type="molecule type" value="Genomic_DNA"/>
</dbReference>
<feature type="binding site" evidence="4">
    <location>
        <position position="159"/>
    </location>
    <ligand>
        <name>a divalent metal cation</name>
        <dbReference type="ChEBI" id="CHEBI:60240"/>
        <label>2</label>
    </ligand>
</feature>
<dbReference type="STRING" id="553311.SAMN05216231_2453"/>
<accession>A0A1H1DKP7</accession>
<dbReference type="PANTHER" id="PTHR46317:SF1">
    <property type="entry name" value="HYDROLASE, TATD FAMILY"/>
    <property type="match status" value="1"/>
</dbReference>
<protein>
    <submittedName>
        <fullName evidence="5">TatD DNase family protein</fullName>
    </submittedName>
</protein>
<feature type="binding site" evidence="4">
    <location>
        <position position="95"/>
    </location>
    <ligand>
        <name>a divalent metal cation</name>
        <dbReference type="ChEBI" id="CHEBI:60240"/>
        <label>1</label>
    </ligand>
</feature>
<feature type="binding site" evidence="4">
    <location>
        <position position="135"/>
    </location>
    <ligand>
        <name>a divalent metal cation</name>
        <dbReference type="ChEBI" id="CHEBI:60240"/>
        <label>2</label>
    </ligand>
</feature>
<dbReference type="AlphaFoldDB" id="A0A1H1DKP7"/>
<evidence type="ECO:0000256" key="4">
    <source>
        <dbReference type="PIRSR" id="PIRSR005902-1"/>
    </source>
</evidence>
<evidence type="ECO:0000256" key="1">
    <source>
        <dbReference type="ARBA" id="ARBA00009275"/>
    </source>
</evidence>
<keyword evidence="2 4" id="KW-0479">Metal-binding</keyword>
<dbReference type="RefSeq" id="WP_092493279.1">
    <property type="nucleotide sequence ID" value="NZ_FNKD01000003.1"/>
</dbReference>
<keyword evidence="6" id="KW-1185">Reference proteome</keyword>
<dbReference type="GO" id="GO:0046872">
    <property type="term" value="F:metal ion binding"/>
    <property type="evidence" value="ECO:0007669"/>
    <property type="project" value="UniProtKB-KW"/>
</dbReference>
<gene>
    <name evidence="5" type="ORF">SAMN05216231_2453</name>
</gene>
<reference evidence="5 6" key="1">
    <citation type="submission" date="2016-10" db="EMBL/GenBank/DDBJ databases">
        <authorList>
            <person name="de Groot N.N."/>
        </authorList>
    </citation>
    <scope>NUCLEOTIDE SEQUENCE [LARGE SCALE GENOMIC DNA]</scope>
    <source>
        <strain evidence="5 6">CGMCC 1.10449</strain>
    </source>
</reference>
<evidence type="ECO:0000313" key="5">
    <source>
        <dbReference type="EMBL" id="SDQ76809.1"/>
    </source>
</evidence>
<evidence type="ECO:0000256" key="2">
    <source>
        <dbReference type="ARBA" id="ARBA00022723"/>
    </source>
</evidence>
<feature type="binding site" evidence="4">
    <location>
        <position position="9"/>
    </location>
    <ligand>
        <name>a divalent metal cation</name>
        <dbReference type="ChEBI" id="CHEBI:60240"/>
        <label>1</label>
    </ligand>
</feature>
<dbReference type="PANTHER" id="PTHR46317">
    <property type="entry name" value="HYDROLASE OF PHP SUPERFAMILY-RELATED PROTEIN"/>
    <property type="match status" value="1"/>
</dbReference>
<dbReference type="Proteomes" id="UP000199444">
    <property type="component" value="Unassembled WGS sequence"/>
</dbReference>
<feature type="binding site" evidence="4">
    <location>
        <position position="207"/>
    </location>
    <ligand>
        <name>a divalent metal cation</name>
        <dbReference type="ChEBI" id="CHEBI:60240"/>
        <label>1</label>
    </ligand>
</feature>
<dbReference type="GO" id="GO:0016788">
    <property type="term" value="F:hydrolase activity, acting on ester bonds"/>
    <property type="evidence" value="ECO:0007669"/>
    <property type="project" value="InterPro"/>
</dbReference>